<keyword evidence="1" id="KW-1133">Transmembrane helix</keyword>
<sequence>MKTFGIILAIVGVVMLIWTGFSYTKKEKVVDIGPLEVNAEKQEQVSWPSYAGGILLAAGVIFILLDKKR</sequence>
<dbReference type="RefSeq" id="WP_375558471.1">
    <property type="nucleotide sequence ID" value="NZ_JBBVGT010000003.1"/>
</dbReference>
<evidence type="ECO:0000313" key="3">
    <source>
        <dbReference type="Proteomes" id="UP001580928"/>
    </source>
</evidence>
<reference evidence="2 3" key="1">
    <citation type="submission" date="2024-04" db="EMBL/GenBank/DDBJ databases">
        <title>Albibacterium profundi sp. nov., isolated from sediment of the Challenger Deep of Mariana Trench.</title>
        <authorList>
            <person name="Wang Y."/>
        </authorList>
    </citation>
    <scope>NUCLEOTIDE SEQUENCE [LARGE SCALE GENOMIC DNA]</scope>
    <source>
        <strain evidence="2 3">RHL897</strain>
    </source>
</reference>
<feature type="transmembrane region" description="Helical" evidence="1">
    <location>
        <begin position="46"/>
        <end position="65"/>
    </location>
</feature>
<evidence type="ECO:0008006" key="4">
    <source>
        <dbReference type="Google" id="ProtNLM"/>
    </source>
</evidence>
<protein>
    <recommendedName>
        <fullName evidence="4">Arginyl-tRNA synthetase</fullName>
    </recommendedName>
</protein>
<keyword evidence="1" id="KW-0472">Membrane</keyword>
<evidence type="ECO:0000256" key="1">
    <source>
        <dbReference type="SAM" id="Phobius"/>
    </source>
</evidence>
<keyword evidence="3" id="KW-1185">Reference proteome</keyword>
<name>A0ABV5CKQ7_9SPHI</name>
<evidence type="ECO:0000313" key="2">
    <source>
        <dbReference type="EMBL" id="MFB5946942.1"/>
    </source>
</evidence>
<comment type="caution">
    <text evidence="2">The sequence shown here is derived from an EMBL/GenBank/DDBJ whole genome shotgun (WGS) entry which is preliminary data.</text>
</comment>
<dbReference type="Proteomes" id="UP001580928">
    <property type="component" value="Unassembled WGS sequence"/>
</dbReference>
<gene>
    <name evidence="2" type="ORF">WKR92_14000</name>
</gene>
<dbReference type="EMBL" id="JBBVGT010000003">
    <property type="protein sequence ID" value="MFB5946942.1"/>
    <property type="molecule type" value="Genomic_DNA"/>
</dbReference>
<keyword evidence="1" id="KW-0812">Transmembrane</keyword>
<accession>A0ABV5CKQ7</accession>
<proteinExistence type="predicted"/>
<organism evidence="2 3">
    <name type="scientific">Albibacterium profundi</name>
    <dbReference type="NCBI Taxonomy" id="3134906"/>
    <lineage>
        <taxon>Bacteria</taxon>
        <taxon>Pseudomonadati</taxon>
        <taxon>Bacteroidota</taxon>
        <taxon>Sphingobacteriia</taxon>
        <taxon>Sphingobacteriales</taxon>
        <taxon>Sphingobacteriaceae</taxon>
        <taxon>Albibacterium</taxon>
    </lineage>
</organism>